<organism evidence="1 2">
    <name type="scientific">Xylaria arbuscula</name>
    <dbReference type="NCBI Taxonomy" id="114810"/>
    <lineage>
        <taxon>Eukaryota</taxon>
        <taxon>Fungi</taxon>
        <taxon>Dikarya</taxon>
        <taxon>Ascomycota</taxon>
        <taxon>Pezizomycotina</taxon>
        <taxon>Sordariomycetes</taxon>
        <taxon>Xylariomycetidae</taxon>
        <taxon>Xylariales</taxon>
        <taxon>Xylariaceae</taxon>
        <taxon>Xylaria</taxon>
    </lineage>
</organism>
<name>A0A9W8N3I1_9PEZI</name>
<dbReference type="Proteomes" id="UP001148614">
    <property type="component" value="Unassembled WGS sequence"/>
</dbReference>
<sequence length="70" mass="7503">MLAPTVETVSAGLKAPLQNRVTREVFPTPWDPSTTILASSEDMVSARKGVDLSTESRNAIKDAGTVAREM</sequence>
<evidence type="ECO:0000313" key="2">
    <source>
        <dbReference type="Proteomes" id="UP001148614"/>
    </source>
</evidence>
<accession>A0A9W8N3I1</accession>
<reference evidence="1" key="1">
    <citation type="submission" date="2022-07" db="EMBL/GenBank/DDBJ databases">
        <title>Genome Sequence of Xylaria arbuscula.</title>
        <authorList>
            <person name="Buettner E."/>
        </authorList>
    </citation>
    <scope>NUCLEOTIDE SEQUENCE</scope>
    <source>
        <strain evidence="1">VT107</strain>
    </source>
</reference>
<keyword evidence="2" id="KW-1185">Reference proteome</keyword>
<gene>
    <name evidence="1" type="ORF">NPX13_g11108</name>
</gene>
<comment type="caution">
    <text evidence="1">The sequence shown here is derived from an EMBL/GenBank/DDBJ whole genome shotgun (WGS) entry which is preliminary data.</text>
</comment>
<proteinExistence type="predicted"/>
<dbReference type="AlphaFoldDB" id="A0A9W8N3I1"/>
<evidence type="ECO:0000313" key="1">
    <source>
        <dbReference type="EMBL" id="KAJ3552452.1"/>
    </source>
</evidence>
<dbReference type="EMBL" id="JANPWZ010003482">
    <property type="protein sequence ID" value="KAJ3552452.1"/>
    <property type="molecule type" value="Genomic_DNA"/>
</dbReference>
<protein>
    <submittedName>
        <fullName evidence="1">Uncharacterized protein</fullName>
    </submittedName>
</protein>